<reference evidence="1" key="1">
    <citation type="submission" date="2017-08" db="EMBL/GenBank/DDBJ databases">
        <authorList>
            <person name="Polle J.E."/>
            <person name="Barry K."/>
            <person name="Cushman J."/>
            <person name="Schmutz J."/>
            <person name="Tran D."/>
            <person name="Hathwaick L.T."/>
            <person name="Yim W.C."/>
            <person name="Jenkins J."/>
            <person name="Mckie-Krisberg Z.M."/>
            <person name="Prochnik S."/>
            <person name="Lindquist E."/>
            <person name="Dockter R.B."/>
            <person name="Adam C."/>
            <person name="Molina H."/>
            <person name="Bunkerborg J."/>
            <person name="Jin E."/>
            <person name="Buchheim M."/>
            <person name="Magnuson J."/>
        </authorList>
    </citation>
    <scope>NUCLEOTIDE SEQUENCE</scope>
    <source>
        <strain evidence="1">CCAP 19/18</strain>
    </source>
</reference>
<accession>A0ABQ7GLF5</accession>
<comment type="caution">
    <text evidence="1">The sequence shown here is derived from an EMBL/GenBank/DDBJ whole genome shotgun (WGS) entry which is preliminary data.</text>
</comment>
<gene>
    <name evidence="1" type="ORF">DUNSADRAFT_7446</name>
</gene>
<evidence type="ECO:0008006" key="3">
    <source>
        <dbReference type="Google" id="ProtNLM"/>
    </source>
</evidence>
<sequence>MSPTTNKPSIACYHTEPVKLTPQVLLSLQGTNGSIKLQQRLFTPTHCGKCKVNEHCIRGTGKRGKRLWDTIVPGSLPATGHCRHCCWKAGRHPSMPPSSSSAYSAW</sequence>
<dbReference type="EMBL" id="MU069706">
    <property type="protein sequence ID" value="KAF5835411.1"/>
    <property type="molecule type" value="Genomic_DNA"/>
</dbReference>
<protein>
    <recommendedName>
        <fullName evidence="3">Encoded protein</fullName>
    </recommendedName>
</protein>
<evidence type="ECO:0000313" key="1">
    <source>
        <dbReference type="EMBL" id="KAF5835411.1"/>
    </source>
</evidence>
<name>A0ABQ7GLF5_DUNSA</name>
<organism evidence="1 2">
    <name type="scientific">Dunaliella salina</name>
    <name type="common">Green alga</name>
    <name type="synonym">Protococcus salinus</name>
    <dbReference type="NCBI Taxonomy" id="3046"/>
    <lineage>
        <taxon>Eukaryota</taxon>
        <taxon>Viridiplantae</taxon>
        <taxon>Chlorophyta</taxon>
        <taxon>core chlorophytes</taxon>
        <taxon>Chlorophyceae</taxon>
        <taxon>CS clade</taxon>
        <taxon>Chlamydomonadales</taxon>
        <taxon>Dunaliellaceae</taxon>
        <taxon>Dunaliella</taxon>
    </lineage>
</organism>
<evidence type="ECO:0000313" key="2">
    <source>
        <dbReference type="Proteomes" id="UP000815325"/>
    </source>
</evidence>
<dbReference type="Proteomes" id="UP000815325">
    <property type="component" value="Unassembled WGS sequence"/>
</dbReference>
<proteinExistence type="predicted"/>
<keyword evidence="2" id="KW-1185">Reference proteome</keyword>